<evidence type="ECO:0000313" key="7">
    <source>
        <dbReference type="EMBL" id="KAG5669275.1"/>
    </source>
</evidence>
<dbReference type="EMBL" id="JADBJN010000004">
    <property type="protein sequence ID" value="KAG5669275.1"/>
    <property type="molecule type" value="Genomic_DNA"/>
</dbReference>
<evidence type="ECO:0000313" key="8">
    <source>
        <dbReference type="Proteomes" id="UP001107558"/>
    </source>
</evidence>
<evidence type="ECO:0000256" key="6">
    <source>
        <dbReference type="RuleBase" id="RU363108"/>
    </source>
</evidence>
<feature type="transmembrane region" description="Helical" evidence="6">
    <location>
        <begin position="325"/>
        <end position="347"/>
    </location>
</feature>
<sequence>MQAVLDEIKPIFIYTKICGFFPFKLNKNEAKLTKIHFLYTLLWFLVGFVISYFRFTSNVQKLVTSPIVLIGLQTRQILATAAIKSTYFLNTFYREKIWKIFNEFRSFDLQLSSMNLSINHQASKKFSTNSTIFIIFIAGSLSILSKIIFTVLFSSDANLFYQFLVWLGGLTTIINGSAYLTFVIVIIHGVKIRLIKFNEEIQKIDQKKIIKFSKLHFQLCEIVDLINLVFMFPFAIFLASNLTGMTFMCFQLFESYLFINSNLLGTLIFVILWNGFLSIAILYFIFKCSKTTIDGKLSYEIVNKTLRKESDGKLKNRLRIIKQQIWHKEIIFSCGLFEVNFGVILMVS</sequence>
<proteinExistence type="inferred from homology"/>
<dbReference type="GO" id="GO:0007165">
    <property type="term" value="P:signal transduction"/>
    <property type="evidence" value="ECO:0007669"/>
    <property type="project" value="UniProtKB-KW"/>
</dbReference>
<dbReference type="Pfam" id="PF08395">
    <property type="entry name" value="7tm_7"/>
    <property type="match status" value="1"/>
</dbReference>
<evidence type="ECO:0000256" key="4">
    <source>
        <dbReference type="ARBA" id="ARBA00022989"/>
    </source>
</evidence>
<accession>A0A9J6BIB0</accession>
<comment type="subcellular location">
    <subcellularLocation>
        <location evidence="1 6">Cell membrane</location>
        <topology evidence="1 6">Multi-pass membrane protein</topology>
    </subcellularLocation>
</comment>
<keyword evidence="2 6" id="KW-1003">Cell membrane</keyword>
<dbReference type="GO" id="GO:0050909">
    <property type="term" value="P:sensory perception of taste"/>
    <property type="evidence" value="ECO:0007669"/>
    <property type="project" value="InterPro"/>
</dbReference>
<evidence type="ECO:0000256" key="3">
    <source>
        <dbReference type="ARBA" id="ARBA00022692"/>
    </source>
</evidence>
<feature type="transmembrane region" description="Helical" evidence="6">
    <location>
        <begin position="67"/>
        <end position="89"/>
    </location>
</feature>
<dbReference type="GO" id="GO:0005886">
    <property type="term" value="C:plasma membrane"/>
    <property type="evidence" value="ECO:0007669"/>
    <property type="project" value="UniProtKB-SubCell"/>
</dbReference>
<organism evidence="7 8">
    <name type="scientific">Polypedilum vanderplanki</name>
    <name type="common">Sleeping chironomid midge</name>
    <dbReference type="NCBI Taxonomy" id="319348"/>
    <lineage>
        <taxon>Eukaryota</taxon>
        <taxon>Metazoa</taxon>
        <taxon>Ecdysozoa</taxon>
        <taxon>Arthropoda</taxon>
        <taxon>Hexapoda</taxon>
        <taxon>Insecta</taxon>
        <taxon>Pterygota</taxon>
        <taxon>Neoptera</taxon>
        <taxon>Endopterygota</taxon>
        <taxon>Diptera</taxon>
        <taxon>Nematocera</taxon>
        <taxon>Chironomoidea</taxon>
        <taxon>Chironomidae</taxon>
        <taxon>Chironominae</taxon>
        <taxon>Polypedilum</taxon>
        <taxon>Polypedilum</taxon>
    </lineage>
</organism>
<keyword evidence="4 6" id="KW-1133">Transmembrane helix</keyword>
<comment type="function">
    <text evidence="6">Gustatory receptor which mediates acceptance or avoidance behavior, depending on its substrates.</text>
</comment>
<feature type="transmembrane region" description="Helical" evidence="6">
    <location>
        <begin position="159"/>
        <end position="187"/>
    </location>
</feature>
<evidence type="ECO:0000256" key="1">
    <source>
        <dbReference type="ARBA" id="ARBA00004651"/>
    </source>
</evidence>
<keyword evidence="6" id="KW-0675">Receptor</keyword>
<evidence type="ECO:0000256" key="5">
    <source>
        <dbReference type="ARBA" id="ARBA00023136"/>
    </source>
</evidence>
<evidence type="ECO:0000256" key="2">
    <source>
        <dbReference type="ARBA" id="ARBA00022475"/>
    </source>
</evidence>
<name>A0A9J6BIB0_POLVA</name>
<keyword evidence="6" id="KW-0807">Transducer</keyword>
<keyword evidence="8" id="KW-1185">Reference proteome</keyword>
<dbReference type="AlphaFoldDB" id="A0A9J6BIB0"/>
<keyword evidence="3 6" id="KW-0812">Transmembrane</keyword>
<comment type="caution">
    <text evidence="7">The sequence shown here is derived from an EMBL/GenBank/DDBJ whole genome shotgun (WGS) entry which is preliminary data.</text>
</comment>
<feature type="transmembrane region" description="Helical" evidence="6">
    <location>
        <begin position="263"/>
        <end position="286"/>
    </location>
</feature>
<comment type="similarity">
    <text evidence="6">Belongs to the insect chemoreceptor superfamily. Gustatory receptor (GR) family.</text>
</comment>
<feature type="transmembrane region" description="Helical" evidence="6">
    <location>
        <begin position="37"/>
        <end position="55"/>
    </location>
</feature>
<reference evidence="7" key="1">
    <citation type="submission" date="2021-03" db="EMBL/GenBank/DDBJ databases">
        <title>Chromosome level genome of the anhydrobiotic midge Polypedilum vanderplanki.</title>
        <authorList>
            <person name="Yoshida Y."/>
            <person name="Kikawada T."/>
            <person name="Gusev O."/>
        </authorList>
    </citation>
    <scope>NUCLEOTIDE SEQUENCE</scope>
    <source>
        <strain evidence="7">NIAS01</strain>
        <tissue evidence="7">Whole body or cell culture</tissue>
    </source>
</reference>
<keyword evidence="5 6" id="KW-0472">Membrane</keyword>
<feature type="transmembrane region" description="Helical" evidence="6">
    <location>
        <begin position="132"/>
        <end position="153"/>
    </location>
</feature>
<protein>
    <recommendedName>
        <fullName evidence="6">Gustatory receptor</fullName>
    </recommendedName>
</protein>
<gene>
    <name evidence="7" type="ORF">PVAND_017165</name>
</gene>
<dbReference type="Proteomes" id="UP001107558">
    <property type="component" value="Chromosome 4"/>
</dbReference>
<feature type="transmembrane region" description="Helical" evidence="6">
    <location>
        <begin position="222"/>
        <end position="243"/>
    </location>
</feature>
<dbReference type="InterPro" id="IPR013604">
    <property type="entry name" value="7TM_chemorcpt"/>
</dbReference>